<keyword evidence="2" id="KW-1185">Reference proteome</keyword>
<protein>
    <submittedName>
        <fullName evidence="1">Uncharacterized protein</fullName>
    </submittedName>
</protein>
<comment type="caution">
    <text evidence="1">The sequence shown here is derived from an EMBL/GenBank/DDBJ whole genome shotgun (WGS) entry which is preliminary data.</text>
</comment>
<reference evidence="1" key="1">
    <citation type="submission" date="2018-11" db="EMBL/GenBank/DDBJ databases">
        <title>The sequence and de novo assembly of Larimichthys crocea genome using PacBio and Hi-C technologies.</title>
        <authorList>
            <person name="Xu P."/>
            <person name="Chen B."/>
            <person name="Zhou Z."/>
            <person name="Ke Q."/>
            <person name="Wu Y."/>
            <person name="Bai H."/>
            <person name="Pu F."/>
        </authorList>
    </citation>
    <scope>NUCLEOTIDE SEQUENCE</scope>
    <source>
        <tissue evidence="1">Muscle</tissue>
    </source>
</reference>
<proteinExistence type="predicted"/>
<dbReference type="Proteomes" id="UP000793456">
    <property type="component" value="Chromosome XVI"/>
</dbReference>
<gene>
    <name evidence="1" type="ORF">E3U43_014530</name>
</gene>
<evidence type="ECO:0000313" key="1">
    <source>
        <dbReference type="EMBL" id="TMS08983.1"/>
    </source>
</evidence>
<evidence type="ECO:0000313" key="2">
    <source>
        <dbReference type="Proteomes" id="UP000793456"/>
    </source>
</evidence>
<dbReference type="EMBL" id="CM011689">
    <property type="protein sequence ID" value="TMS08983.1"/>
    <property type="molecule type" value="Genomic_DNA"/>
</dbReference>
<name>A0ACD3QPE7_LARCR</name>
<sequence>MAYHSPYKAPPHINAPPDQGFLWNIFQRVDKDRSGVISDSELQQALSNGTWTPFNPVTVRSIISMFDRENKGGVNFNEFAGVWKYITDWQNIFRTYDRDNSGFIDKNELRQALTGFGYRLSEQFYGTLIDKFDRQRKGQVAFDDFIQCCIVLQRLTDVFRRYDTDQDGWIQRIALKWKVARCRSLLHGGESRTSNECSVVASRHFSQPYSSLCRHFYELKLHELVLAMALRHFRTLTPTLSAAYQRKTIRLSIKASLTPVKCCSTTTRGEDAGAAVGQTVVTERRGSVVTVGINRPEVRNAVNQETARRLHEELEAFDTDPDLNVAVLYGRGGNFCAGYDLKELANHTASLKLEQDVTKGPGPMGPSRLELSKPLIAAVSGFAVAGGLELALLADLRVVEESAVMGVFCRRFGVPLIDGGTVRLPRLIGLSRSPRPDSDRKANRSTGGSCLTDWLTELFLMDKLYTQPCS</sequence>
<accession>A0ACD3QPE7</accession>
<organism evidence="1 2">
    <name type="scientific">Larimichthys crocea</name>
    <name type="common">Large yellow croaker</name>
    <name type="synonym">Pseudosciaena crocea</name>
    <dbReference type="NCBI Taxonomy" id="215358"/>
    <lineage>
        <taxon>Eukaryota</taxon>
        <taxon>Metazoa</taxon>
        <taxon>Chordata</taxon>
        <taxon>Craniata</taxon>
        <taxon>Vertebrata</taxon>
        <taxon>Euteleostomi</taxon>
        <taxon>Actinopterygii</taxon>
        <taxon>Neopterygii</taxon>
        <taxon>Teleostei</taxon>
        <taxon>Neoteleostei</taxon>
        <taxon>Acanthomorphata</taxon>
        <taxon>Eupercaria</taxon>
        <taxon>Sciaenidae</taxon>
        <taxon>Larimichthys</taxon>
    </lineage>
</organism>